<evidence type="ECO:0008006" key="3">
    <source>
        <dbReference type="Google" id="ProtNLM"/>
    </source>
</evidence>
<dbReference type="PANTHER" id="PTHR11669">
    <property type="entry name" value="REPLICATION FACTOR C / DNA POLYMERASE III GAMMA-TAU SUBUNIT"/>
    <property type="match status" value="1"/>
</dbReference>
<dbReference type="InterPro" id="IPR027417">
    <property type="entry name" value="P-loop_NTPase"/>
</dbReference>
<proteinExistence type="predicted"/>
<dbReference type="Proteomes" id="UP001058273">
    <property type="component" value="Chromosome"/>
</dbReference>
<dbReference type="EMBL" id="CP102451">
    <property type="protein sequence ID" value="UUV99124.1"/>
    <property type="molecule type" value="Genomic_DNA"/>
</dbReference>
<dbReference type="SUPFAM" id="SSF52540">
    <property type="entry name" value="P-loop containing nucleoside triphosphate hydrolases"/>
    <property type="match status" value="1"/>
</dbReference>
<dbReference type="Pfam" id="PF13177">
    <property type="entry name" value="DNA_pol3_delta2"/>
    <property type="match status" value="1"/>
</dbReference>
<evidence type="ECO:0000313" key="2">
    <source>
        <dbReference type="Proteomes" id="UP001058273"/>
    </source>
</evidence>
<evidence type="ECO:0000313" key="1">
    <source>
        <dbReference type="EMBL" id="UUV99124.1"/>
    </source>
</evidence>
<protein>
    <recommendedName>
        <fullName evidence="3">DNA polymerase III subunit delta</fullName>
    </recommendedName>
</protein>
<gene>
    <name evidence="1" type="ORF">G314FT_12830</name>
</gene>
<sequence length="315" mass="36431">MSAIKEKILMTQPILYQKFSQVFRDKKMSHAYIIQGSDVKEEKDFALFLCQGLFCESLDNNGIPCGKCRSCLRIEQDEHADIAKIKPDGQTIKVDQIRQIKSFFTSSGVESRRKVLLVLESEKMTVQSANSLLKFIEEPDGEVYIFFLTNNAMSLLPTIQSRCQLILLKQLAKDHLKQEILTLNQPLAHVDLLVELTNSIQEAIELANDEWFNSTRDLLAKWLDYFEKNDARAFLFVQQYLIKQAQDKMQQRQLLDMLVAMMKIKMRKQINTQFSNSIDYVRMIMNATQAKQKLASNVSFQNTCEQLALRIMTSH</sequence>
<keyword evidence="2" id="KW-1185">Reference proteome</keyword>
<reference evidence="1" key="1">
    <citation type="submission" date="2022-08" db="EMBL/GenBank/DDBJ databases">
        <title>Genome sequence of Vagococcus luciliae DSM 112651.</title>
        <authorList>
            <person name="Juan G."/>
            <person name="Anja P."/>
            <person name="Rolf D."/>
            <person name="Kampfer P."/>
            <person name="Vilcinskas A."/>
        </authorList>
    </citation>
    <scope>NUCLEOTIDE SEQUENCE</scope>
    <source>
        <strain evidence="1">G314FT</strain>
    </source>
</reference>
<dbReference type="InterPro" id="IPR050238">
    <property type="entry name" value="DNA_Rep/Repair_Clamp_Loader"/>
</dbReference>
<reference evidence="1" key="2">
    <citation type="submission" date="2022-08" db="EMBL/GenBank/DDBJ databases">
        <authorList>
            <person name="Poehlein A."/>
            <person name="Guzman J."/>
            <person name="Daniel R."/>
            <person name="Vilcinskas A."/>
        </authorList>
    </citation>
    <scope>NUCLEOTIDE SEQUENCE</scope>
    <source>
        <strain evidence="1">G314FT</strain>
    </source>
</reference>
<organism evidence="1 2">
    <name type="scientific">Vagococcus luciliae</name>
    <dbReference type="NCBI Taxonomy" id="2920380"/>
    <lineage>
        <taxon>Bacteria</taxon>
        <taxon>Bacillati</taxon>
        <taxon>Bacillota</taxon>
        <taxon>Bacilli</taxon>
        <taxon>Lactobacillales</taxon>
        <taxon>Enterococcaceae</taxon>
        <taxon>Vagococcus</taxon>
    </lineage>
</organism>
<dbReference type="PANTHER" id="PTHR11669:SF8">
    <property type="entry name" value="DNA POLYMERASE III SUBUNIT DELTA"/>
    <property type="match status" value="1"/>
</dbReference>
<dbReference type="Gene3D" id="3.40.50.300">
    <property type="entry name" value="P-loop containing nucleotide triphosphate hydrolases"/>
    <property type="match status" value="1"/>
</dbReference>
<name>A0ABY5NZN2_9ENTE</name>
<accession>A0ABY5NZN2</accession>